<protein>
    <submittedName>
        <fullName evidence="1">Uncharacterized protein</fullName>
    </submittedName>
</protein>
<dbReference type="RefSeq" id="WP_012323803.1">
    <property type="nucleotide sequence ID" value="NC_010506.1"/>
</dbReference>
<organism evidence="1 2">
    <name type="scientific">Shewanella woodyi (strain ATCC 51908 / MS32)</name>
    <dbReference type="NCBI Taxonomy" id="392500"/>
    <lineage>
        <taxon>Bacteria</taxon>
        <taxon>Pseudomonadati</taxon>
        <taxon>Pseudomonadota</taxon>
        <taxon>Gammaproteobacteria</taxon>
        <taxon>Alteromonadales</taxon>
        <taxon>Shewanellaceae</taxon>
        <taxon>Shewanella</taxon>
    </lineage>
</organism>
<gene>
    <name evidence="1" type="ordered locus">Swoo_1164</name>
</gene>
<reference evidence="1 2" key="1">
    <citation type="submission" date="2008-02" db="EMBL/GenBank/DDBJ databases">
        <title>Complete sequence of Shewanella woodyi ATCC 51908.</title>
        <authorList>
            <consortium name="US DOE Joint Genome Institute"/>
            <person name="Copeland A."/>
            <person name="Lucas S."/>
            <person name="Lapidus A."/>
            <person name="Glavina del Rio T."/>
            <person name="Dalin E."/>
            <person name="Tice H."/>
            <person name="Bruce D."/>
            <person name="Goodwin L."/>
            <person name="Pitluck S."/>
            <person name="Sims D."/>
            <person name="Brettin T."/>
            <person name="Detter J.C."/>
            <person name="Han C."/>
            <person name="Kuske C.R."/>
            <person name="Schmutz J."/>
            <person name="Larimer F."/>
            <person name="Land M."/>
            <person name="Hauser L."/>
            <person name="Kyrpides N."/>
            <person name="Lykidis A."/>
            <person name="Zhao J.-S."/>
            <person name="Richardson P."/>
        </authorList>
    </citation>
    <scope>NUCLEOTIDE SEQUENCE [LARGE SCALE GENOMIC DNA]</scope>
    <source>
        <strain evidence="2">ATCC 51908 / MS32</strain>
    </source>
</reference>
<dbReference type="HOGENOM" id="CLU_1531520_0_0_6"/>
<evidence type="ECO:0000313" key="1">
    <source>
        <dbReference type="EMBL" id="ACA85457.1"/>
    </source>
</evidence>
<keyword evidence="2" id="KW-1185">Reference proteome</keyword>
<name>B1KHE9_SHEWM</name>
<evidence type="ECO:0000313" key="2">
    <source>
        <dbReference type="Proteomes" id="UP000002168"/>
    </source>
</evidence>
<sequence>MKEVTQQGVDAFLEFVDSNDRELIPYLLHEFSDFISEKPVKAYRGVRYPKSISTDSTIFEPKPVSLVSLSMSRSQAMIFADNSTSIGRRPVKFSGDIGVLYQAKIQGAYLNLHKLATYLVNLACSGLKPEGVCFDPMDKRLQLALTEQELIGSAILIPITQYDGHNLALGFQQAA</sequence>
<dbReference type="AlphaFoldDB" id="B1KHE9"/>
<accession>B1KHE9</accession>
<dbReference type="KEGG" id="swd:Swoo_1164"/>
<dbReference type="Proteomes" id="UP000002168">
    <property type="component" value="Chromosome"/>
</dbReference>
<proteinExistence type="predicted"/>
<dbReference type="EMBL" id="CP000961">
    <property type="protein sequence ID" value="ACA85457.1"/>
    <property type="molecule type" value="Genomic_DNA"/>
</dbReference>